<dbReference type="Proteomes" id="UP000002668">
    <property type="component" value="Genome"/>
</dbReference>
<dbReference type="AlphaFoldDB" id="E4ZGA2"/>
<evidence type="ECO:0000313" key="3">
    <source>
        <dbReference type="Proteomes" id="UP000002668"/>
    </source>
</evidence>
<dbReference type="InParanoid" id="E4ZGA2"/>
<dbReference type="VEuPathDB" id="FungiDB:LEMA_P064480.1"/>
<name>E4ZGA2_LEPMJ</name>
<feature type="coiled-coil region" evidence="1">
    <location>
        <begin position="513"/>
        <end position="565"/>
    </location>
</feature>
<protein>
    <submittedName>
        <fullName evidence="2">Uncharacterized protein</fullName>
    </submittedName>
</protein>
<dbReference type="EMBL" id="FP929064">
    <property type="protein sequence ID" value="CBX90322.1"/>
    <property type="molecule type" value="Genomic_DNA"/>
</dbReference>
<keyword evidence="1" id="KW-0175">Coiled coil</keyword>
<gene>
    <name evidence="2" type="ORF">LEMA_P064480.1</name>
</gene>
<sequence>MKVAEKATDRTAYVHIYVEGKMEPVGEYGEYVDPADNAICCYVPLEKGQVIRIGGKFSGTTLAIAYDTLVDGVCRKTTSSAAKTVHCQKNKKLDAATFLHKAQSGTVDAKMIVAPLANYKLSQWQETETIGTMELRLYITRQLGVTHRVKNMNMYYIADTRFADTTETSVLYNQIAPSFQMAFEQDTVVLDGQKALREQRKMDSVRPGNEAWAIFRFHYRCLNAITKHGFQMNFDPRRKESECRNLVLDPVPPLVPGGKAPKDDWDTLTLCSSPTPSEAPLTPIKSFHKGSTIELRSNTELAFGIDTVALQDQNISKELEKNEDGYSVISVVAADGDRVNGPQLTKPPARNADLSGLDQTTTEFTKISSQSQSTGSDTVMVAMPNLKTNDALCKSKETNLRTSTVRPMNDTTVMIETSIQDTIKSNLQPFSKSTKQPNINPTLGAIDTITTMQKAMYALSTPIIPAKRPAPIYTPCTVESKRTDFRTEHPKVTQVGTPGGSASPKPLSIERQMTEQRKKLQSLRKKRAEMAEKQRIIDMQMEPYKKRMAEELERLNADMMDEELAFTEEHDHFAASLEMLKEFKQAESGK</sequence>
<organism evidence="2 3">
    <name type="scientific">Leptosphaeria maculans (strain JN3 / isolate v23.1.3 / race Av1-4-5-6-7-8)</name>
    <name type="common">Blackleg fungus</name>
    <name type="synonym">Phoma lingam</name>
    <dbReference type="NCBI Taxonomy" id="985895"/>
    <lineage>
        <taxon>Eukaryota</taxon>
        <taxon>Fungi</taxon>
        <taxon>Dikarya</taxon>
        <taxon>Ascomycota</taxon>
        <taxon>Pezizomycotina</taxon>
        <taxon>Dothideomycetes</taxon>
        <taxon>Pleosporomycetidae</taxon>
        <taxon>Pleosporales</taxon>
        <taxon>Pleosporineae</taxon>
        <taxon>Leptosphaeriaceae</taxon>
        <taxon>Plenodomus</taxon>
        <taxon>Plenodomus lingam/Leptosphaeria maculans species complex</taxon>
    </lineage>
</organism>
<proteinExistence type="predicted"/>
<accession>E4ZGA2</accession>
<reference evidence="3" key="1">
    <citation type="journal article" date="2011" name="Nat. Commun.">
        <title>Effector diversification within compartments of the Leptosphaeria maculans genome affected by Repeat-Induced Point mutations.</title>
        <authorList>
            <person name="Rouxel T."/>
            <person name="Grandaubert J."/>
            <person name="Hane J.K."/>
            <person name="Hoede C."/>
            <person name="van de Wouw A.P."/>
            <person name="Couloux A."/>
            <person name="Dominguez V."/>
            <person name="Anthouard V."/>
            <person name="Bally P."/>
            <person name="Bourras S."/>
            <person name="Cozijnsen A.J."/>
            <person name="Ciuffetti L.M."/>
            <person name="Degrave A."/>
            <person name="Dilmaghani A."/>
            <person name="Duret L."/>
            <person name="Fudal I."/>
            <person name="Goodwin S.B."/>
            <person name="Gout L."/>
            <person name="Glaser N."/>
            <person name="Linglin J."/>
            <person name="Kema G.H.J."/>
            <person name="Lapalu N."/>
            <person name="Lawrence C.B."/>
            <person name="May K."/>
            <person name="Meyer M."/>
            <person name="Ollivier B."/>
            <person name="Poulain J."/>
            <person name="Schoch C.L."/>
            <person name="Simon A."/>
            <person name="Spatafora J.W."/>
            <person name="Stachowiak A."/>
            <person name="Turgeon B.G."/>
            <person name="Tyler B.M."/>
            <person name="Vincent D."/>
            <person name="Weissenbach J."/>
            <person name="Amselem J."/>
            <person name="Quesneville H."/>
            <person name="Oliver R.P."/>
            <person name="Wincker P."/>
            <person name="Balesdent M.-H."/>
            <person name="Howlett B.J."/>
        </authorList>
    </citation>
    <scope>NUCLEOTIDE SEQUENCE [LARGE SCALE GENOMIC DNA]</scope>
    <source>
        <strain evidence="3">JN3 / isolate v23.1.3 / race Av1-4-5-6-7-8</strain>
    </source>
</reference>
<evidence type="ECO:0000313" key="2">
    <source>
        <dbReference type="EMBL" id="CBX90322.1"/>
    </source>
</evidence>
<dbReference type="OMA" id="AIFRFHY"/>
<dbReference type="GeneID" id="13291667"/>
<dbReference type="eggNOG" id="ENOG502ST13">
    <property type="taxonomic scope" value="Eukaryota"/>
</dbReference>
<dbReference type="OrthoDB" id="5309154at2759"/>
<dbReference type="STRING" id="985895.E4ZGA2"/>
<dbReference type="HOGENOM" id="CLU_462365_0_0_1"/>
<keyword evidence="3" id="KW-1185">Reference proteome</keyword>
<evidence type="ECO:0000256" key="1">
    <source>
        <dbReference type="SAM" id="Coils"/>
    </source>
</evidence>